<evidence type="ECO:0000313" key="3">
    <source>
        <dbReference type="Proteomes" id="UP000000600"/>
    </source>
</evidence>
<dbReference type="Pfam" id="PF00443">
    <property type="entry name" value="UCH"/>
    <property type="match status" value="1"/>
</dbReference>
<dbReference type="PANTHER" id="PTHR24006:SF827">
    <property type="entry name" value="UBIQUITIN CARBOXYL-TERMINAL HYDROLASE 34"/>
    <property type="match status" value="1"/>
</dbReference>
<dbReference type="Gene3D" id="3.90.70.10">
    <property type="entry name" value="Cysteine proteinases"/>
    <property type="match status" value="1"/>
</dbReference>
<dbReference type="GeneID" id="5025050"/>
<dbReference type="STRING" id="5888.A0CM51"/>
<dbReference type="eggNOG" id="KOG1868">
    <property type="taxonomic scope" value="Eukaryota"/>
</dbReference>
<gene>
    <name evidence="2" type="ORF">GSPATT00008347001</name>
</gene>
<dbReference type="HOGENOM" id="CLU_008279_1_0_1"/>
<reference evidence="2 3" key="1">
    <citation type="journal article" date="2006" name="Nature">
        <title>Global trends of whole-genome duplications revealed by the ciliate Paramecium tetraurelia.</title>
        <authorList>
            <consortium name="Genoscope"/>
            <person name="Aury J.-M."/>
            <person name="Jaillon O."/>
            <person name="Duret L."/>
            <person name="Noel B."/>
            <person name="Jubin C."/>
            <person name="Porcel B.M."/>
            <person name="Segurens B."/>
            <person name="Daubin V."/>
            <person name="Anthouard V."/>
            <person name="Aiach N."/>
            <person name="Arnaiz O."/>
            <person name="Billaut A."/>
            <person name="Beisson J."/>
            <person name="Blanc I."/>
            <person name="Bouhouche K."/>
            <person name="Camara F."/>
            <person name="Duharcourt S."/>
            <person name="Guigo R."/>
            <person name="Gogendeau D."/>
            <person name="Katinka M."/>
            <person name="Keller A.-M."/>
            <person name="Kissmehl R."/>
            <person name="Klotz C."/>
            <person name="Koll F."/>
            <person name="Le Moue A."/>
            <person name="Lepere C."/>
            <person name="Malinsky S."/>
            <person name="Nowacki M."/>
            <person name="Nowak J.K."/>
            <person name="Plattner H."/>
            <person name="Poulain J."/>
            <person name="Ruiz F."/>
            <person name="Serrano V."/>
            <person name="Zagulski M."/>
            <person name="Dessen P."/>
            <person name="Betermier M."/>
            <person name="Weissenbach J."/>
            <person name="Scarpelli C."/>
            <person name="Schachter V."/>
            <person name="Sperling L."/>
            <person name="Meyer E."/>
            <person name="Cohen J."/>
            <person name="Wincker P."/>
        </authorList>
    </citation>
    <scope>NUCLEOTIDE SEQUENCE [LARGE SCALE GENOMIC DNA]</scope>
    <source>
        <strain evidence="2 3">Stock d4-2</strain>
    </source>
</reference>
<dbReference type="EMBL" id="CT868108">
    <property type="protein sequence ID" value="CAK71868.1"/>
    <property type="molecule type" value="Genomic_DNA"/>
</dbReference>
<organism evidence="2 3">
    <name type="scientific">Paramecium tetraurelia</name>
    <dbReference type="NCBI Taxonomy" id="5888"/>
    <lineage>
        <taxon>Eukaryota</taxon>
        <taxon>Sar</taxon>
        <taxon>Alveolata</taxon>
        <taxon>Ciliophora</taxon>
        <taxon>Intramacronucleata</taxon>
        <taxon>Oligohymenophorea</taxon>
        <taxon>Peniculida</taxon>
        <taxon>Parameciidae</taxon>
        <taxon>Paramecium</taxon>
    </lineage>
</organism>
<accession>A0CM51</accession>
<dbReference type="CDD" id="cd02257">
    <property type="entry name" value="Peptidase_C19"/>
    <property type="match status" value="1"/>
</dbReference>
<evidence type="ECO:0000259" key="1">
    <source>
        <dbReference type="PROSITE" id="PS50235"/>
    </source>
</evidence>
<dbReference type="PANTHER" id="PTHR24006">
    <property type="entry name" value="UBIQUITIN CARBOXYL-TERMINAL HYDROLASE"/>
    <property type="match status" value="1"/>
</dbReference>
<dbReference type="KEGG" id="ptm:GSPATT00008347001"/>
<dbReference type="Proteomes" id="UP000000600">
    <property type="component" value="Unassembled WGS sequence"/>
</dbReference>
<dbReference type="InterPro" id="IPR028889">
    <property type="entry name" value="USP"/>
</dbReference>
<dbReference type="InterPro" id="IPR050164">
    <property type="entry name" value="Peptidase_C19"/>
</dbReference>
<dbReference type="SUPFAM" id="SSF54001">
    <property type="entry name" value="Cysteine proteinases"/>
    <property type="match status" value="1"/>
</dbReference>
<dbReference type="AlphaFoldDB" id="A0CM51"/>
<dbReference type="OMA" id="LHNRFII"/>
<dbReference type="InterPro" id="IPR038765">
    <property type="entry name" value="Papain-like_cys_pep_sf"/>
</dbReference>
<dbReference type="GO" id="GO:0016579">
    <property type="term" value="P:protein deubiquitination"/>
    <property type="evidence" value="ECO:0007669"/>
    <property type="project" value="InterPro"/>
</dbReference>
<sequence length="426" mass="50620">MKNQFSYGSKYNSQIQQTPFGNSQIVQKNNFQSKSRLPIFDDYKIQQPQSFSQYNNFSIKQLQTPQKYDQTQQQPFNVVQIPKGLNNIGNNCFMNTIIQMLYGIKQFRKAILDLPVKQLQTDSITFHLQSLFQELKFSKTQYSINPSQFYHAILKKHNQFQFGRQEDAHEFLLCLFQTLGSESKNQQNEHNFFDDIKNFFEDIFLGNNRDLESKIEKEWRLKRQLENNIITNLFVGLFSNKIICKNCQFEQIHYEEFNVLPLSLEYYLGICTFQKESCLLNELIKFQFKPQIITNYKCQKCQKDQHQLIQKIARLPKILIIQLKRFNYLNSAQRINTNIIFPLENLSLIEQCTPNIRSCSYDLQTIIHHSGTCNNGHYYATCKYAEDNSIKWFRFDDSIVEEAQLEKRQYDTYGTPTPYMLIFEQK</sequence>
<dbReference type="PROSITE" id="PS50235">
    <property type="entry name" value="USP_3"/>
    <property type="match status" value="1"/>
</dbReference>
<feature type="domain" description="USP" evidence="1">
    <location>
        <begin position="83"/>
        <end position="426"/>
    </location>
</feature>
<dbReference type="GO" id="GO:0004843">
    <property type="term" value="F:cysteine-type deubiquitinase activity"/>
    <property type="evidence" value="ECO:0007669"/>
    <property type="project" value="InterPro"/>
</dbReference>
<protein>
    <recommendedName>
        <fullName evidence="1">USP domain-containing protein</fullName>
    </recommendedName>
</protein>
<keyword evidence="3" id="KW-1185">Reference proteome</keyword>
<proteinExistence type="predicted"/>
<dbReference type="OrthoDB" id="420187at2759"/>
<dbReference type="InParanoid" id="A0CM51"/>
<evidence type="ECO:0000313" key="2">
    <source>
        <dbReference type="EMBL" id="CAK71868.1"/>
    </source>
</evidence>
<name>A0CM51_PARTE</name>
<dbReference type="RefSeq" id="XP_001439265.1">
    <property type="nucleotide sequence ID" value="XM_001439228.1"/>
</dbReference>
<dbReference type="InterPro" id="IPR001394">
    <property type="entry name" value="Peptidase_C19_UCH"/>
</dbReference>